<dbReference type="VEuPathDB" id="TriTrypDB:LdBPK_191380.1"/>
<comment type="subcellular location">
    <subcellularLocation>
        <location evidence="1">Membrane</location>
        <topology evidence="1">Multi-pass membrane protein</topology>
    </subcellularLocation>
</comment>
<dbReference type="VEuPathDB" id="TriTrypDB:LDHU3_19.1670"/>
<reference evidence="9" key="1">
    <citation type="journal article" date="2001" name="Nucleic Acids Res.">
        <title>Effect of large targeted deletions on the mitotic stability of an extra chromosome mediating drug resistance in Leishmania.</title>
        <authorList>
            <person name="Dubessay P."/>
            <person name="Ravel C."/>
            <person name="Bastien P."/>
            <person name="Lignon M.F."/>
            <person name="Ullman B."/>
            <person name="Pages M."/>
            <person name="Blaineau C."/>
        </authorList>
    </citation>
    <scope>NUCLEOTIDE SEQUENCE</scope>
    <source>
        <strain evidence="9">1S</strain>
    </source>
</reference>
<evidence type="ECO:0000256" key="1">
    <source>
        <dbReference type="ARBA" id="ARBA00004141"/>
    </source>
</evidence>
<evidence type="ECO:0000256" key="6">
    <source>
        <dbReference type="SAM" id="MobiDB-lite"/>
    </source>
</evidence>
<feature type="transmembrane region" description="Helical" evidence="7">
    <location>
        <begin position="422"/>
        <end position="441"/>
    </location>
</feature>
<dbReference type="GO" id="GO:0016020">
    <property type="term" value="C:membrane"/>
    <property type="evidence" value="ECO:0007669"/>
    <property type="project" value="UniProtKB-SubCell"/>
</dbReference>
<evidence type="ECO:0000313" key="9">
    <source>
        <dbReference type="EMBL" id="AAK27378.1"/>
    </source>
</evidence>
<sequence length="545" mass="60523">MDAFSLPLFPSAATFAHPRFSVLLCTVWPLRTHLHTHTHTHTHRVDTLHSAKSTPSRTPSQFFKVLCIAHVRPFLSLLVLFVYSRALSPPPAGGCGLPTKELFALHLPLQAFVHSCDGSLPYVPTRASHRRSPSSSSHRSPLLFAMVVLSKKEFYYAWNQYHLLDWIVLTVLLLISMIVTISMKPHCRTFSWNDATIAYPSHADTFPDYSLALMLVFSVVFYVIFIWYLVRPLQEFVGEPLDWYSIGGADAGTSGEGNAYAEMDTVVNTRQPRIRDMQTGRGLVYPWLRAQLWSVGMESCATAVLKVYAGRLRPDYLSRLKAAGYTSSMSHLPDPQTNPDYYCALMDAHPALKEGRLSFPSGHSSTSFAVCTVVCLFFVAHLRPFARHASFTRLIICLLPISVSLMCAVSRTRDNKHHFSDIIAGSLIGVVSAFLSFYGSFRQVGGAAGIYFSRTATDIEYEQLREWKSAGGNEGSGAAVEIPTAGGSSANYQSTNKREEAARCRSASPINRMNDAVVTFNDSVRRPTGLTERRLNEDPAAVPWI</sequence>
<comment type="similarity">
    <text evidence="2">Belongs to the PA-phosphatase related phosphoesterase family.</text>
</comment>
<protein>
    <submittedName>
        <fullName evidence="9">Phosphatidic acid phosphatase-like protein</fullName>
    </submittedName>
</protein>
<dbReference type="Gene3D" id="1.20.144.10">
    <property type="entry name" value="Phosphatidic acid phosphatase type 2/haloperoxidase"/>
    <property type="match status" value="1"/>
</dbReference>
<dbReference type="AlphaFoldDB" id="Q9BIE7"/>
<dbReference type="CDD" id="cd03390">
    <property type="entry name" value="PAP2_containing_1_like"/>
    <property type="match status" value="1"/>
</dbReference>
<dbReference type="PANTHER" id="PTHR10165">
    <property type="entry name" value="LIPID PHOSPHATE PHOSPHATASE"/>
    <property type="match status" value="1"/>
</dbReference>
<evidence type="ECO:0000259" key="8">
    <source>
        <dbReference type="SMART" id="SM00014"/>
    </source>
</evidence>
<feature type="transmembrane region" description="Helical" evidence="7">
    <location>
        <begin position="391"/>
        <end position="410"/>
    </location>
</feature>
<evidence type="ECO:0000256" key="2">
    <source>
        <dbReference type="ARBA" id="ARBA00008816"/>
    </source>
</evidence>
<organism evidence="9">
    <name type="scientific">Leishmania donovani</name>
    <dbReference type="NCBI Taxonomy" id="5661"/>
    <lineage>
        <taxon>Eukaryota</taxon>
        <taxon>Discoba</taxon>
        <taxon>Euglenozoa</taxon>
        <taxon>Kinetoplastea</taxon>
        <taxon>Metakinetoplastina</taxon>
        <taxon>Trypanosomatida</taxon>
        <taxon>Trypanosomatidae</taxon>
        <taxon>Leishmaniinae</taxon>
        <taxon>Leishmania</taxon>
    </lineage>
</organism>
<dbReference type="InterPro" id="IPR036938">
    <property type="entry name" value="PAP2/HPO_sf"/>
</dbReference>
<dbReference type="VEuPathDB" id="TriTrypDB:LdCL_190019500"/>
<dbReference type="FunFam" id="1.20.144.10:FF:000037">
    <property type="entry name" value="Phosphatidic acid phosphatase protein-like protein"/>
    <property type="match status" value="1"/>
</dbReference>
<dbReference type="SMART" id="SM00014">
    <property type="entry name" value="acidPPc"/>
    <property type="match status" value="1"/>
</dbReference>
<feature type="region of interest" description="Disordered" evidence="6">
    <location>
        <begin position="471"/>
        <end position="498"/>
    </location>
</feature>
<dbReference type="SUPFAM" id="SSF48317">
    <property type="entry name" value="Acid phosphatase/Vanadium-dependent haloperoxidase"/>
    <property type="match status" value="1"/>
</dbReference>
<accession>Q9BIE7</accession>
<dbReference type="InterPro" id="IPR043216">
    <property type="entry name" value="PAP-like"/>
</dbReference>
<feature type="transmembrane region" description="Helical" evidence="7">
    <location>
        <begin position="163"/>
        <end position="183"/>
    </location>
</feature>
<dbReference type="Pfam" id="PF01569">
    <property type="entry name" value="PAP2"/>
    <property type="match status" value="1"/>
</dbReference>
<keyword evidence="3 7" id="KW-0812">Transmembrane</keyword>
<dbReference type="PANTHER" id="PTHR10165:SF35">
    <property type="entry name" value="RE23632P"/>
    <property type="match status" value="1"/>
</dbReference>
<feature type="domain" description="Phosphatidic acid phosphatase type 2/haloperoxidase" evidence="8">
    <location>
        <begin position="287"/>
        <end position="437"/>
    </location>
</feature>
<dbReference type="InterPro" id="IPR000326">
    <property type="entry name" value="PAP2/HPO"/>
</dbReference>
<name>Q9BIE7_LEIDO</name>
<feature type="compositionally biased region" description="Polar residues" evidence="6">
    <location>
        <begin position="486"/>
        <end position="495"/>
    </location>
</feature>
<feature type="transmembrane region" description="Helical" evidence="7">
    <location>
        <begin position="209"/>
        <end position="230"/>
    </location>
</feature>
<evidence type="ECO:0000256" key="7">
    <source>
        <dbReference type="SAM" id="Phobius"/>
    </source>
</evidence>
<evidence type="ECO:0000256" key="3">
    <source>
        <dbReference type="ARBA" id="ARBA00022692"/>
    </source>
</evidence>
<keyword evidence="4 7" id="KW-1133">Transmembrane helix</keyword>
<dbReference type="GO" id="GO:0046839">
    <property type="term" value="P:phospholipid dephosphorylation"/>
    <property type="evidence" value="ECO:0007669"/>
    <property type="project" value="TreeGrafter"/>
</dbReference>
<proteinExistence type="inferred from homology"/>
<dbReference type="EMBL" id="AY028171">
    <property type="protein sequence ID" value="AAK27378.1"/>
    <property type="molecule type" value="Genomic_DNA"/>
</dbReference>
<dbReference type="GO" id="GO:0006644">
    <property type="term" value="P:phospholipid metabolic process"/>
    <property type="evidence" value="ECO:0007669"/>
    <property type="project" value="InterPro"/>
</dbReference>
<dbReference type="GO" id="GO:0008195">
    <property type="term" value="F:phosphatidate phosphatase activity"/>
    <property type="evidence" value="ECO:0007669"/>
    <property type="project" value="TreeGrafter"/>
</dbReference>
<keyword evidence="5 7" id="KW-0472">Membrane</keyword>
<evidence type="ECO:0000256" key="4">
    <source>
        <dbReference type="ARBA" id="ARBA00022989"/>
    </source>
</evidence>
<evidence type="ECO:0000256" key="5">
    <source>
        <dbReference type="ARBA" id="ARBA00023136"/>
    </source>
</evidence>